<organism evidence="1 2">
    <name type="scientific">Rivihabitans pingtungensis</name>
    <dbReference type="NCBI Taxonomy" id="1054498"/>
    <lineage>
        <taxon>Bacteria</taxon>
        <taxon>Pseudomonadati</taxon>
        <taxon>Pseudomonadota</taxon>
        <taxon>Betaproteobacteria</taxon>
        <taxon>Neisseriales</taxon>
        <taxon>Aquaspirillaceae</taxon>
        <taxon>Rivihabitans</taxon>
    </lineage>
</organism>
<dbReference type="EMBL" id="QJKI01000005">
    <property type="protein sequence ID" value="PXX79995.1"/>
    <property type="molecule type" value="Genomic_DNA"/>
</dbReference>
<dbReference type="RefSeq" id="WP_110390271.1">
    <property type="nucleotide sequence ID" value="NZ_CALCOA010000228.1"/>
</dbReference>
<dbReference type="OrthoDB" id="9845847at2"/>
<dbReference type="AlphaFoldDB" id="A0A318KWB2"/>
<dbReference type="Proteomes" id="UP000247555">
    <property type="component" value="Unassembled WGS sequence"/>
</dbReference>
<protein>
    <submittedName>
        <fullName evidence="1">Uncharacterized protein</fullName>
    </submittedName>
</protein>
<sequence length="88" mass="9533">MSTYAVILPAEKIKQFAEQLPVEYSASTVYINGIFFLMSNKSAFTLCKEFQASLASESIMVLGVSRNTAVLGIAHDKTSSLQKLVALA</sequence>
<gene>
    <name evidence="1" type="ORF">DFR34_105199</name>
</gene>
<accession>A0A318KWB2</accession>
<keyword evidence="2" id="KW-1185">Reference proteome</keyword>
<name>A0A318KWB2_9NEIS</name>
<proteinExistence type="predicted"/>
<evidence type="ECO:0000313" key="1">
    <source>
        <dbReference type="EMBL" id="PXX79995.1"/>
    </source>
</evidence>
<reference evidence="1 2" key="1">
    <citation type="submission" date="2018-05" db="EMBL/GenBank/DDBJ databases">
        <title>Genomic Encyclopedia of Type Strains, Phase IV (KMG-IV): sequencing the most valuable type-strain genomes for metagenomic binning, comparative biology and taxonomic classification.</title>
        <authorList>
            <person name="Goeker M."/>
        </authorList>
    </citation>
    <scope>NUCLEOTIDE SEQUENCE [LARGE SCALE GENOMIC DNA]</scope>
    <source>
        <strain evidence="1 2">DSM 29661</strain>
    </source>
</reference>
<evidence type="ECO:0000313" key="2">
    <source>
        <dbReference type="Proteomes" id="UP000247555"/>
    </source>
</evidence>
<comment type="caution">
    <text evidence="1">The sequence shown here is derived from an EMBL/GenBank/DDBJ whole genome shotgun (WGS) entry which is preliminary data.</text>
</comment>